<dbReference type="Proteomes" id="UP000276133">
    <property type="component" value="Unassembled WGS sequence"/>
</dbReference>
<organism evidence="1 2">
    <name type="scientific">Brachionus plicatilis</name>
    <name type="common">Marine rotifer</name>
    <name type="synonym">Brachionus muelleri</name>
    <dbReference type="NCBI Taxonomy" id="10195"/>
    <lineage>
        <taxon>Eukaryota</taxon>
        <taxon>Metazoa</taxon>
        <taxon>Spiralia</taxon>
        <taxon>Gnathifera</taxon>
        <taxon>Rotifera</taxon>
        <taxon>Eurotatoria</taxon>
        <taxon>Monogononta</taxon>
        <taxon>Pseudotrocha</taxon>
        <taxon>Ploima</taxon>
        <taxon>Brachionidae</taxon>
        <taxon>Brachionus</taxon>
    </lineage>
</organism>
<evidence type="ECO:0000313" key="2">
    <source>
        <dbReference type="Proteomes" id="UP000276133"/>
    </source>
</evidence>
<keyword evidence="2" id="KW-1185">Reference proteome</keyword>
<sequence length="93" mass="10691">MQNGIESKSELNEVKRLEIFSFLVVFKFHSRLDPSLSLYSLSSFSKCVLRFSLISIRCLRSLSNRSNFLAQHSRSSLCLVSKSTRRVESIIKC</sequence>
<gene>
    <name evidence="1" type="ORF">BpHYR1_044782</name>
</gene>
<name>A0A3M7R845_BRAPC</name>
<comment type="caution">
    <text evidence="1">The sequence shown here is derived from an EMBL/GenBank/DDBJ whole genome shotgun (WGS) entry which is preliminary data.</text>
</comment>
<evidence type="ECO:0000313" key="1">
    <source>
        <dbReference type="EMBL" id="RNA19581.1"/>
    </source>
</evidence>
<dbReference type="AlphaFoldDB" id="A0A3M7R845"/>
<accession>A0A3M7R845</accession>
<dbReference type="EMBL" id="REGN01004020">
    <property type="protein sequence ID" value="RNA19581.1"/>
    <property type="molecule type" value="Genomic_DNA"/>
</dbReference>
<proteinExistence type="predicted"/>
<protein>
    <submittedName>
        <fullName evidence="1">Uncharacterized protein</fullName>
    </submittedName>
</protein>
<reference evidence="1 2" key="1">
    <citation type="journal article" date="2018" name="Sci. Rep.">
        <title>Genomic signatures of local adaptation to the degree of environmental predictability in rotifers.</title>
        <authorList>
            <person name="Franch-Gras L."/>
            <person name="Hahn C."/>
            <person name="Garcia-Roger E.M."/>
            <person name="Carmona M.J."/>
            <person name="Serra M."/>
            <person name="Gomez A."/>
        </authorList>
    </citation>
    <scope>NUCLEOTIDE SEQUENCE [LARGE SCALE GENOMIC DNA]</scope>
    <source>
        <strain evidence="1">HYR1</strain>
    </source>
</reference>